<dbReference type="EMBL" id="JAOYFB010000005">
    <property type="protein sequence ID" value="KAK4017239.1"/>
    <property type="molecule type" value="Genomic_DNA"/>
</dbReference>
<gene>
    <name evidence="2" type="ORF">OUZ56_032187</name>
</gene>
<comment type="caution">
    <text evidence="2">The sequence shown here is derived from an EMBL/GenBank/DDBJ whole genome shotgun (WGS) entry which is preliminary data.</text>
</comment>
<evidence type="ECO:0000313" key="2">
    <source>
        <dbReference type="EMBL" id="KAK4017239.1"/>
    </source>
</evidence>
<evidence type="ECO:0000256" key="1">
    <source>
        <dbReference type="SAM" id="MobiDB-lite"/>
    </source>
</evidence>
<feature type="region of interest" description="Disordered" evidence="1">
    <location>
        <begin position="1"/>
        <end position="39"/>
    </location>
</feature>
<name>A0ABQ9ZWF2_9CRUS</name>
<accession>A0ABQ9ZWF2</accession>
<organism evidence="2 3">
    <name type="scientific">Daphnia magna</name>
    <dbReference type="NCBI Taxonomy" id="35525"/>
    <lineage>
        <taxon>Eukaryota</taxon>
        <taxon>Metazoa</taxon>
        <taxon>Ecdysozoa</taxon>
        <taxon>Arthropoda</taxon>
        <taxon>Crustacea</taxon>
        <taxon>Branchiopoda</taxon>
        <taxon>Diplostraca</taxon>
        <taxon>Cladocera</taxon>
        <taxon>Anomopoda</taxon>
        <taxon>Daphniidae</taxon>
        <taxon>Daphnia</taxon>
    </lineage>
</organism>
<dbReference type="Proteomes" id="UP001234178">
    <property type="component" value="Unassembled WGS sequence"/>
</dbReference>
<evidence type="ECO:0000313" key="3">
    <source>
        <dbReference type="Proteomes" id="UP001234178"/>
    </source>
</evidence>
<reference evidence="2 3" key="1">
    <citation type="journal article" date="2023" name="Nucleic Acids Res.">
        <title>The hologenome of Daphnia magna reveals possible DNA methylation and microbiome-mediated evolution of the host genome.</title>
        <authorList>
            <person name="Chaturvedi A."/>
            <person name="Li X."/>
            <person name="Dhandapani V."/>
            <person name="Marshall H."/>
            <person name="Kissane S."/>
            <person name="Cuenca-Cambronero M."/>
            <person name="Asole G."/>
            <person name="Calvet F."/>
            <person name="Ruiz-Romero M."/>
            <person name="Marangio P."/>
            <person name="Guigo R."/>
            <person name="Rago D."/>
            <person name="Mirbahai L."/>
            <person name="Eastwood N."/>
            <person name="Colbourne J.K."/>
            <person name="Zhou J."/>
            <person name="Mallon E."/>
            <person name="Orsini L."/>
        </authorList>
    </citation>
    <scope>NUCLEOTIDE SEQUENCE [LARGE SCALE GENOMIC DNA]</scope>
    <source>
        <strain evidence="2">LRV0_1</strain>
    </source>
</reference>
<sequence>MKARSDIPWTTTSRGRDSSRFPMSAMRKGRKSVSPVLPSGQVPEALTTKRLRPAKFRIAVEPLYCFVCFDKDLIF</sequence>
<keyword evidence="3" id="KW-1185">Reference proteome</keyword>
<protein>
    <submittedName>
        <fullName evidence="2">Uncharacterized protein</fullName>
    </submittedName>
</protein>
<proteinExistence type="predicted"/>